<evidence type="ECO:0000313" key="2">
    <source>
        <dbReference type="Proteomes" id="UP001596620"/>
    </source>
</evidence>
<gene>
    <name evidence="1" type="ORF">ACFQU8_09760</name>
</gene>
<name>A0ABW2UYT5_9BACI</name>
<protein>
    <submittedName>
        <fullName evidence="1">Uncharacterized protein</fullName>
    </submittedName>
</protein>
<organism evidence="1 2">
    <name type="scientific">Lentibacillus kimchii</name>
    <dbReference type="NCBI Taxonomy" id="1542911"/>
    <lineage>
        <taxon>Bacteria</taxon>
        <taxon>Bacillati</taxon>
        <taxon>Bacillota</taxon>
        <taxon>Bacilli</taxon>
        <taxon>Bacillales</taxon>
        <taxon>Bacillaceae</taxon>
        <taxon>Lentibacillus</taxon>
    </lineage>
</organism>
<accession>A0ABW2UYT5</accession>
<sequence>MSEFLGLPLDTEVPYENKLIVTTSEVASALKGRQFWDNKSVSIPSIEHTEEFLNSVNVKYRLILSAFTTVPYLIEGDIKLIKSIEELAFLRLIKLFEAITDKHAFLIEELVNFLVTDGDVSGKDYLGYKSNDINIEAYRAFINGQLTNLHESVELTSGHFKIESLNKLFDEKYQEFLSLGGKEQYV</sequence>
<comment type="caution">
    <text evidence="1">The sequence shown here is derived from an EMBL/GenBank/DDBJ whole genome shotgun (WGS) entry which is preliminary data.</text>
</comment>
<reference evidence="2" key="1">
    <citation type="journal article" date="2019" name="Int. J. Syst. Evol. Microbiol.">
        <title>The Global Catalogue of Microorganisms (GCM) 10K type strain sequencing project: providing services to taxonomists for standard genome sequencing and annotation.</title>
        <authorList>
            <consortium name="The Broad Institute Genomics Platform"/>
            <consortium name="The Broad Institute Genome Sequencing Center for Infectious Disease"/>
            <person name="Wu L."/>
            <person name="Ma J."/>
        </authorList>
    </citation>
    <scope>NUCLEOTIDE SEQUENCE [LARGE SCALE GENOMIC DNA]</scope>
    <source>
        <strain evidence="2">JCM 30234</strain>
    </source>
</reference>
<evidence type="ECO:0000313" key="1">
    <source>
        <dbReference type="EMBL" id="MFC7747512.1"/>
    </source>
</evidence>
<proteinExistence type="predicted"/>
<dbReference type="Proteomes" id="UP001596620">
    <property type="component" value="Unassembled WGS sequence"/>
</dbReference>
<keyword evidence="2" id="KW-1185">Reference proteome</keyword>
<dbReference type="EMBL" id="JBHTGR010000037">
    <property type="protein sequence ID" value="MFC7747512.1"/>
    <property type="molecule type" value="Genomic_DNA"/>
</dbReference>